<dbReference type="Proteomes" id="UP000323380">
    <property type="component" value="Unassembled WGS sequence"/>
</dbReference>
<comment type="caution">
    <text evidence="2">The sequence shown here is derived from an EMBL/GenBank/DDBJ whole genome shotgun (WGS) entry which is preliminary data.</text>
</comment>
<dbReference type="AlphaFoldDB" id="A0A5D0NXF1"/>
<dbReference type="RefSeq" id="WP_067905064.1">
    <property type="nucleotide sequence ID" value="NZ_VSFG01000001.1"/>
</dbReference>
<reference evidence="2 3" key="1">
    <citation type="submission" date="2019-08" db="EMBL/GenBank/DDBJ databases">
        <title>Actinomadura sp. nov. CYP1-5 isolated from mountain soil.</title>
        <authorList>
            <person name="Songsumanus A."/>
            <person name="Kuncharoen N."/>
            <person name="Kudo T."/>
            <person name="Yuki M."/>
            <person name="Igarashi Y."/>
            <person name="Tanasupawat S."/>
        </authorList>
    </citation>
    <scope>NUCLEOTIDE SEQUENCE [LARGE SCALE GENOMIC DNA]</scope>
    <source>
        <strain evidence="2 3">JCM 14158</strain>
    </source>
</reference>
<keyword evidence="3" id="KW-1185">Reference proteome</keyword>
<accession>A0A5D0NXF1</accession>
<gene>
    <name evidence="2" type="ORF">FXF69_09485</name>
</gene>
<sequence length="175" mass="19491">MAYQLSFFCRADEENGAAAMDRVLDALLEDGSGLYGEYIGPPRPGPVQWEGPEQEAIAAFRLATSPEGPERLFDDLLLEIHVGVRFIAETVIAADPDDEHGVWGSDLLAIITLSGERPDWALVERIWTIVESVWSAVPWDETSGFDVAQKTRRPLHEDTGRHHEPRRTGRAARKS</sequence>
<dbReference type="EMBL" id="VSFG01000001">
    <property type="protein sequence ID" value="TYB49310.1"/>
    <property type="molecule type" value="Genomic_DNA"/>
</dbReference>
<proteinExistence type="predicted"/>
<protein>
    <submittedName>
        <fullName evidence="2">Uncharacterized protein</fullName>
    </submittedName>
</protein>
<evidence type="ECO:0000313" key="2">
    <source>
        <dbReference type="EMBL" id="TYB49310.1"/>
    </source>
</evidence>
<organism evidence="2 3">
    <name type="scientific">Actinomadura chibensis</name>
    <dbReference type="NCBI Taxonomy" id="392828"/>
    <lineage>
        <taxon>Bacteria</taxon>
        <taxon>Bacillati</taxon>
        <taxon>Actinomycetota</taxon>
        <taxon>Actinomycetes</taxon>
        <taxon>Streptosporangiales</taxon>
        <taxon>Thermomonosporaceae</taxon>
        <taxon>Actinomadura</taxon>
    </lineage>
</organism>
<evidence type="ECO:0000256" key="1">
    <source>
        <dbReference type="SAM" id="MobiDB-lite"/>
    </source>
</evidence>
<feature type="region of interest" description="Disordered" evidence="1">
    <location>
        <begin position="148"/>
        <end position="175"/>
    </location>
</feature>
<evidence type="ECO:0000313" key="3">
    <source>
        <dbReference type="Proteomes" id="UP000323380"/>
    </source>
</evidence>
<name>A0A5D0NXF1_9ACTN</name>
<feature type="compositionally biased region" description="Basic residues" evidence="1">
    <location>
        <begin position="163"/>
        <end position="175"/>
    </location>
</feature>